<reference evidence="11 12" key="1">
    <citation type="submission" date="2018-08" db="EMBL/GenBank/DDBJ databases">
        <title>Wenzhouxiangella salilacus sp. nov., a novel bacterium isolated from a saline lake in Xinjiang Province, China.</title>
        <authorList>
            <person name="Han S."/>
        </authorList>
    </citation>
    <scope>NUCLEOTIDE SEQUENCE [LARGE SCALE GENOMIC DNA]</scope>
    <source>
        <strain evidence="11 12">XDB06</strain>
    </source>
</reference>
<proteinExistence type="inferred from homology"/>
<gene>
    <name evidence="11" type="primary">apbC</name>
    <name evidence="11" type="ORF">DZC52_13460</name>
</gene>
<comment type="similarity">
    <text evidence="8 9">Belongs to the Mrp/NBP35 ATP-binding proteins family.</text>
</comment>
<dbReference type="GO" id="GO:0046872">
    <property type="term" value="F:metal ion binding"/>
    <property type="evidence" value="ECO:0007669"/>
    <property type="project" value="UniProtKB-KW"/>
</dbReference>
<protein>
    <recommendedName>
        <fullName evidence="9">Iron-sulfur cluster carrier protein</fullName>
    </recommendedName>
</protein>
<evidence type="ECO:0000256" key="2">
    <source>
        <dbReference type="ARBA" id="ARBA00008205"/>
    </source>
</evidence>
<dbReference type="GO" id="GO:0005524">
    <property type="term" value="F:ATP binding"/>
    <property type="evidence" value="ECO:0007669"/>
    <property type="project" value="UniProtKB-UniRule"/>
</dbReference>
<dbReference type="InterPro" id="IPR044304">
    <property type="entry name" value="NUBPL-like"/>
</dbReference>
<keyword evidence="4 9" id="KW-0547">Nucleotide-binding</keyword>
<evidence type="ECO:0000313" key="11">
    <source>
        <dbReference type="EMBL" id="RFF29351.1"/>
    </source>
</evidence>
<keyword evidence="7 9" id="KW-0411">Iron-sulfur</keyword>
<dbReference type="SUPFAM" id="SSF52540">
    <property type="entry name" value="P-loop containing nucleoside triphosphate hydrolases"/>
    <property type="match status" value="1"/>
</dbReference>
<evidence type="ECO:0000256" key="4">
    <source>
        <dbReference type="ARBA" id="ARBA00022741"/>
    </source>
</evidence>
<dbReference type="Pfam" id="PF01883">
    <property type="entry name" value="FeS_assembly_P"/>
    <property type="match status" value="1"/>
</dbReference>
<comment type="caution">
    <text evidence="11">The sequence shown here is derived from an EMBL/GenBank/DDBJ whole genome shotgun (WGS) entry which is preliminary data.</text>
</comment>
<dbReference type="OrthoDB" id="9809679at2"/>
<comment type="similarity">
    <text evidence="2">In the C-terminal section; belongs to the Mrp/NBP35 ATP-binding proteins family.</text>
</comment>
<dbReference type="InterPro" id="IPR033756">
    <property type="entry name" value="YlxH/NBP35"/>
</dbReference>
<evidence type="ECO:0000313" key="12">
    <source>
        <dbReference type="Proteomes" id="UP000260351"/>
    </source>
</evidence>
<dbReference type="Pfam" id="PF10609">
    <property type="entry name" value="ParA"/>
    <property type="match status" value="1"/>
</dbReference>
<dbReference type="GO" id="GO:0140663">
    <property type="term" value="F:ATP-dependent FeS chaperone activity"/>
    <property type="evidence" value="ECO:0007669"/>
    <property type="project" value="InterPro"/>
</dbReference>
<dbReference type="GO" id="GO:0016887">
    <property type="term" value="F:ATP hydrolysis activity"/>
    <property type="evidence" value="ECO:0007669"/>
    <property type="project" value="UniProtKB-UniRule"/>
</dbReference>
<organism evidence="11 12">
    <name type="scientific">Wenzhouxiangella sediminis</name>
    <dbReference type="NCBI Taxonomy" id="1792836"/>
    <lineage>
        <taxon>Bacteria</taxon>
        <taxon>Pseudomonadati</taxon>
        <taxon>Pseudomonadota</taxon>
        <taxon>Gammaproteobacteria</taxon>
        <taxon>Chromatiales</taxon>
        <taxon>Wenzhouxiangellaceae</taxon>
        <taxon>Wenzhouxiangella</taxon>
    </lineage>
</organism>
<keyword evidence="3 9" id="KW-0479">Metal-binding</keyword>
<dbReference type="PROSITE" id="PS01215">
    <property type="entry name" value="MRP"/>
    <property type="match status" value="1"/>
</dbReference>
<keyword evidence="5 9" id="KW-0067">ATP-binding</keyword>
<dbReference type="Gene3D" id="3.40.50.300">
    <property type="entry name" value="P-loop containing nucleotide triphosphate hydrolases"/>
    <property type="match status" value="1"/>
</dbReference>
<keyword evidence="6 9" id="KW-0408">Iron</keyword>
<feature type="binding site" evidence="9">
    <location>
        <begin position="102"/>
        <end position="109"/>
    </location>
    <ligand>
        <name>ATP</name>
        <dbReference type="ChEBI" id="CHEBI:30616"/>
    </ligand>
</feature>
<dbReference type="PANTHER" id="PTHR42961:SF2">
    <property type="entry name" value="IRON-SULFUR PROTEIN NUBPL"/>
    <property type="match status" value="1"/>
</dbReference>
<dbReference type="InterPro" id="IPR000808">
    <property type="entry name" value="Mrp-like_CS"/>
</dbReference>
<evidence type="ECO:0000256" key="6">
    <source>
        <dbReference type="ARBA" id="ARBA00023004"/>
    </source>
</evidence>
<feature type="domain" description="MIP18 family-like" evidence="10">
    <location>
        <begin position="12"/>
        <end position="72"/>
    </location>
</feature>
<dbReference type="GO" id="GO:0016226">
    <property type="term" value="P:iron-sulfur cluster assembly"/>
    <property type="evidence" value="ECO:0007669"/>
    <property type="project" value="InterPro"/>
</dbReference>
<dbReference type="HAMAP" id="MF_02040">
    <property type="entry name" value="Mrp_NBP35"/>
    <property type="match status" value="1"/>
</dbReference>
<evidence type="ECO:0000256" key="9">
    <source>
        <dbReference type="HAMAP-Rule" id="MF_02040"/>
    </source>
</evidence>
<comment type="function">
    <text evidence="9">Binds and transfers iron-sulfur (Fe-S) clusters to target apoproteins. Can hydrolyze ATP.</text>
</comment>
<evidence type="ECO:0000256" key="1">
    <source>
        <dbReference type="ARBA" id="ARBA00007352"/>
    </source>
</evidence>
<dbReference type="GO" id="GO:0005829">
    <property type="term" value="C:cytosol"/>
    <property type="evidence" value="ECO:0007669"/>
    <property type="project" value="TreeGrafter"/>
</dbReference>
<comment type="subunit">
    <text evidence="9">Homodimer.</text>
</comment>
<accession>A0A3E1K5Q6</accession>
<name>A0A3E1K5Q6_9GAMM</name>
<evidence type="ECO:0000256" key="3">
    <source>
        <dbReference type="ARBA" id="ARBA00022723"/>
    </source>
</evidence>
<sequence>MNNEEGKSLVAAIEDPNTGRPLGDGVRGVVIRDRRAAVDIRLSYPAAGWKDELAGLVSDRLRAGGEVDEVTVDVDWQIPQHAVQGGLDPIEGVRNVIAVASGKGGVGKSTVSANLALALAAEGATVGVLDADIYGPSQPRMLGLEGGPKTTDNRRILPMRAHGLQVMSIGVLVDTDQAMIWRGPMATQALQQMVSETLWEGLDYLVIDLPPGTGDIQLTLAQRIPVAGAVTVTTPQQVAVDDVRRAVAMFNKVKVPVLGVIENMSTHICSNCGHEDPVFGRGGGERIAREAGVPNLGQLPLESEVGRTTDRGTPIVVAEPDHPAAIRFREIARRVAGRLSTQSRESKVRMPKIRITD</sequence>
<dbReference type="SUPFAM" id="SSF117916">
    <property type="entry name" value="Fe-S cluster assembly (FSCA) domain-like"/>
    <property type="match status" value="1"/>
</dbReference>
<dbReference type="InterPro" id="IPR034904">
    <property type="entry name" value="FSCA_dom_sf"/>
</dbReference>
<evidence type="ECO:0000256" key="8">
    <source>
        <dbReference type="ARBA" id="ARBA00024036"/>
    </source>
</evidence>
<dbReference type="NCBIfam" id="NF008669">
    <property type="entry name" value="PRK11670.1"/>
    <property type="match status" value="1"/>
</dbReference>
<dbReference type="InterPro" id="IPR027417">
    <property type="entry name" value="P-loop_NTPase"/>
</dbReference>
<keyword evidence="9" id="KW-0378">Hydrolase</keyword>
<dbReference type="FunFam" id="3.40.50.300:FF:000418">
    <property type="entry name" value="Iron-sulfur cluster carrier protein"/>
    <property type="match status" value="1"/>
</dbReference>
<keyword evidence="12" id="KW-1185">Reference proteome</keyword>
<dbReference type="Proteomes" id="UP000260351">
    <property type="component" value="Unassembled WGS sequence"/>
</dbReference>
<dbReference type="CDD" id="cd02037">
    <property type="entry name" value="Mrp_NBP35"/>
    <property type="match status" value="1"/>
</dbReference>
<dbReference type="GO" id="GO:0051539">
    <property type="term" value="F:4 iron, 4 sulfur cluster binding"/>
    <property type="evidence" value="ECO:0007669"/>
    <property type="project" value="TreeGrafter"/>
</dbReference>
<dbReference type="InterPro" id="IPR002744">
    <property type="entry name" value="MIP18-like"/>
</dbReference>
<dbReference type="AlphaFoldDB" id="A0A3E1K5Q6"/>
<comment type="similarity">
    <text evidence="1">In the N-terminal section; belongs to the MIP18 family.</text>
</comment>
<dbReference type="InterPro" id="IPR019591">
    <property type="entry name" value="Mrp/NBP35_ATP-bd"/>
</dbReference>
<evidence type="ECO:0000256" key="5">
    <source>
        <dbReference type="ARBA" id="ARBA00022840"/>
    </source>
</evidence>
<evidence type="ECO:0000256" key="7">
    <source>
        <dbReference type="ARBA" id="ARBA00023014"/>
    </source>
</evidence>
<evidence type="ECO:0000259" key="10">
    <source>
        <dbReference type="Pfam" id="PF01883"/>
    </source>
</evidence>
<dbReference type="PANTHER" id="PTHR42961">
    <property type="entry name" value="IRON-SULFUR PROTEIN NUBPL"/>
    <property type="match status" value="1"/>
</dbReference>
<dbReference type="EMBL" id="QUZK01000048">
    <property type="protein sequence ID" value="RFF29351.1"/>
    <property type="molecule type" value="Genomic_DNA"/>
</dbReference>